<keyword evidence="2" id="KW-0732">Signal</keyword>
<dbReference type="SUPFAM" id="SSF57184">
    <property type="entry name" value="Growth factor receptor domain"/>
    <property type="match status" value="1"/>
</dbReference>
<accession>A0ABP0MNT8</accession>
<organism evidence="3 4">
    <name type="scientific">Durusdinium trenchii</name>
    <dbReference type="NCBI Taxonomy" id="1381693"/>
    <lineage>
        <taxon>Eukaryota</taxon>
        <taxon>Sar</taxon>
        <taxon>Alveolata</taxon>
        <taxon>Dinophyceae</taxon>
        <taxon>Suessiales</taxon>
        <taxon>Symbiodiniaceae</taxon>
        <taxon>Durusdinium</taxon>
    </lineage>
</organism>
<dbReference type="InterPro" id="IPR011889">
    <property type="entry name" value="Liste_lipo_26"/>
</dbReference>
<feature type="transmembrane region" description="Helical" evidence="1">
    <location>
        <begin position="733"/>
        <end position="756"/>
    </location>
</feature>
<dbReference type="Gene3D" id="2.10.220.10">
    <property type="entry name" value="Hormone Receptor, Insulin-like Growth Factor Receptor 1, Chain A, domain 2"/>
    <property type="match status" value="1"/>
</dbReference>
<feature type="transmembrane region" description="Helical" evidence="1">
    <location>
        <begin position="246"/>
        <end position="267"/>
    </location>
</feature>
<keyword evidence="1" id="KW-1133">Transmembrane helix</keyword>
<keyword evidence="4" id="KW-1185">Reference proteome</keyword>
<dbReference type="Pfam" id="PF03382">
    <property type="entry name" value="DUF285"/>
    <property type="match status" value="1"/>
</dbReference>
<evidence type="ECO:0000313" key="3">
    <source>
        <dbReference type="EMBL" id="CAK9053114.1"/>
    </source>
</evidence>
<feature type="transmembrane region" description="Helical" evidence="1">
    <location>
        <begin position="349"/>
        <end position="370"/>
    </location>
</feature>
<gene>
    <name evidence="3" type="ORF">SCF082_LOCUS28985</name>
</gene>
<evidence type="ECO:0000313" key="4">
    <source>
        <dbReference type="Proteomes" id="UP001642464"/>
    </source>
</evidence>
<dbReference type="EMBL" id="CAXAMM010023113">
    <property type="protein sequence ID" value="CAK9053114.1"/>
    <property type="molecule type" value="Genomic_DNA"/>
</dbReference>
<feature type="transmembrane region" description="Helical" evidence="1">
    <location>
        <begin position="205"/>
        <end position="225"/>
    </location>
</feature>
<dbReference type="InterPro" id="IPR005046">
    <property type="entry name" value="DUF285"/>
</dbReference>
<sequence>MLLKGVFLLMCLSSMAAYRPAKDRALPNPEDLSHLKSEEGRVGHMKNITLPAGYIGWVVEPSSSLIAKVWRGAPGAAVGLQAGMHIVKVGKEVYSFAALYEDIKKAQELDQTYEITVVVPSNAEERAAWVLYCMSMPAGLLGGLLTLSLPWLAYKTMSKGLDLNSKAFTWPVLFAFVGCAIGHCLGRAGRVLLEWSFVTYGGKMLQVGEVIVVLGVCWGCFAVCGNSLLSTPLSKAMCAMSRRMQMVALVPLCMFSLCRIADGLLMMDRPTSFDFVDVLPLQLGLAEVQIDAQYLMLTLLASRICIAAYQRMIEVAAVLPVPDSAPFRDSVHKPCAKLLQEIPPNLLPFGLPAMLMSSAGILSITIIAYNRVVQMLSYSAEFWWLNNWIRLLGHACWFTSISLSVASPLSILSSALEELESGLNEQRQQDPSRHLEVEAVEAMLAKVNHGQGWGIPVVKGFVLNKTMIQALLLRVLVAATVIKTFLDRQLGFQKDWIHAGEEQDDLNTELDVIANQAVTNITNFISNQTLGNLTALTAEILKNRNERARLISTYGDMADWDVSRVTNMSGLFKDSFVNEDIGSWNTSAVTDMSYMFYEAKSFNQPIGTWNTRAVTDMSYMFSRAYSFNQFIGLWDTSSLRGHVGMLENSALQAPPCQAGRGPSRNGLMCQPCRVGQYAVAGQHCQACPPGSVPSEDRGTCEQCPSLHYSKSGIDTCVACNFPLMLLDNDCVSWHLPLLPLGFGGLAVAFVLVRSCLRRRREKKAERIMEELYDELWEDEQPNTVATYAEKLRRLGVDKANFQRNLSNMLALQSQRAGVSMRYLLSTEFAQLAMQRTGKDDPTFNDMKTAFWLSEDPIGRDIICPRDGEAGCALVDWIPRHERREQTHFMSWTWKYRLLQVR</sequence>
<dbReference type="Proteomes" id="UP001642464">
    <property type="component" value="Unassembled WGS sequence"/>
</dbReference>
<dbReference type="InterPro" id="IPR009030">
    <property type="entry name" value="Growth_fac_rcpt_cys_sf"/>
</dbReference>
<keyword evidence="1" id="KW-0472">Membrane</keyword>
<feature type="chain" id="PRO_5047162013" evidence="2">
    <location>
        <begin position="18"/>
        <end position="901"/>
    </location>
</feature>
<name>A0ABP0MNT8_9DINO</name>
<reference evidence="3 4" key="1">
    <citation type="submission" date="2024-02" db="EMBL/GenBank/DDBJ databases">
        <authorList>
            <person name="Chen Y."/>
            <person name="Shah S."/>
            <person name="Dougan E. K."/>
            <person name="Thang M."/>
            <person name="Chan C."/>
        </authorList>
    </citation>
    <scope>NUCLEOTIDE SEQUENCE [LARGE SCALE GENOMIC DNA]</scope>
</reference>
<evidence type="ECO:0000256" key="2">
    <source>
        <dbReference type="SAM" id="SignalP"/>
    </source>
</evidence>
<feature type="transmembrane region" description="Helical" evidence="1">
    <location>
        <begin position="172"/>
        <end position="193"/>
    </location>
</feature>
<feature type="non-terminal residue" evidence="3">
    <location>
        <position position="901"/>
    </location>
</feature>
<protein>
    <submittedName>
        <fullName evidence="3">Beta-glucosidase 42</fullName>
    </submittedName>
</protein>
<comment type="caution">
    <text evidence="3">The sequence shown here is derived from an EMBL/GenBank/DDBJ whole genome shotgun (WGS) entry which is preliminary data.</text>
</comment>
<dbReference type="NCBIfam" id="TIGR02167">
    <property type="entry name" value="Liste_lipo_26"/>
    <property type="match status" value="2"/>
</dbReference>
<proteinExistence type="predicted"/>
<feature type="transmembrane region" description="Helical" evidence="1">
    <location>
        <begin position="129"/>
        <end position="152"/>
    </location>
</feature>
<evidence type="ECO:0000256" key="1">
    <source>
        <dbReference type="SAM" id="Phobius"/>
    </source>
</evidence>
<keyword evidence="1" id="KW-0812">Transmembrane</keyword>
<feature type="signal peptide" evidence="2">
    <location>
        <begin position="1"/>
        <end position="17"/>
    </location>
</feature>